<feature type="chain" id="PRO_5045498967" description="Lipoprotein" evidence="2">
    <location>
        <begin position="23"/>
        <end position="191"/>
    </location>
</feature>
<evidence type="ECO:0000256" key="1">
    <source>
        <dbReference type="SAM" id="MobiDB-lite"/>
    </source>
</evidence>
<dbReference type="Proteomes" id="UP001610631">
    <property type="component" value="Unassembled WGS sequence"/>
</dbReference>
<comment type="caution">
    <text evidence="3">The sequence shown here is derived from an EMBL/GenBank/DDBJ whole genome shotgun (WGS) entry which is preliminary data.</text>
</comment>
<proteinExistence type="predicted"/>
<evidence type="ECO:0000313" key="4">
    <source>
        <dbReference type="Proteomes" id="UP001610631"/>
    </source>
</evidence>
<dbReference type="EMBL" id="JBBDHD010000065">
    <property type="protein sequence ID" value="MFH7597934.1"/>
    <property type="molecule type" value="Genomic_DNA"/>
</dbReference>
<reference evidence="3 4" key="1">
    <citation type="submission" date="2024-03" db="EMBL/GenBank/DDBJ databases">
        <title>Whole genome sequencing of Streptomyces racemochromogenes, to identify antimicrobial biosynthetic gene clusters.</title>
        <authorList>
            <person name="Suryawanshi P."/>
            <person name="Krishnaraj P.U."/>
            <person name="Arun Y.P."/>
            <person name="Suryawanshi M.P."/>
            <person name="Rakshit O."/>
        </authorList>
    </citation>
    <scope>NUCLEOTIDE SEQUENCE [LARGE SCALE GENOMIC DNA]</scope>
    <source>
        <strain evidence="3 4">AUDT626</strain>
    </source>
</reference>
<name>A0ABW7PHR0_9ACTN</name>
<protein>
    <recommendedName>
        <fullName evidence="5">Lipoprotein</fullName>
    </recommendedName>
</protein>
<accession>A0ABW7PHR0</accession>
<feature type="compositionally biased region" description="Low complexity" evidence="1">
    <location>
        <begin position="40"/>
        <end position="57"/>
    </location>
</feature>
<dbReference type="RefSeq" id="WP_395511651.1">
    <property type="nucleotide sequence ID" value="NZ_JBBDHD010000065.1"/>
</dbReference>
<evidence type="ECO:0000256" key="2">
    <source>
        <dbReference type="SAM" id="SignalP"/>
    </source>
</evidence>
<feature type="signal peptide" evidence="2">
    <location>
        <begin position="1"/>
        <end position="22"/>
    </location>
</feature>
<sequence>MQSTRRIIGTFALVAALGSVTACGPDDTAAAGGTAGPSGAGASAAAQPSAAPSAKAPAGGGPTGSAAPGGDCGKPPKLPAGHKMVEPVAPPSKGSMSAKDAQPTCTPNDWIYHGKGEAKYYIFAAGEVKAELATGSGSTKTVPVGELWMHAGDCMTNPSAVKAPYSCSGNIYDITVDHEGNIDSIKEVWHP</sequence>
<dbReference type="PROSITE" id="PS51257">
    <property type="entry name" value="PROKAR_LIPOPROTEIN"/>
    <property type="match status" value="1"/>
</dbReference>
<evidence type="ECO:0000313" key="3">
    <source>
        <dbReference type="EMBL" id="MFH7597934.1"/>
    </source>
</evidence>
<keyword evidence="4" id="KW-1185">Reference proteome</keyword>
<keyword evidence="2" id="KW-0732">Signal</keyword>
<feature type="region of interest" description="Disordered" evidence="1">
    <location>
        <begin position="31"/>
        <end position="102"/>
    </location>
</feature>
<evidence type="ECO:0008006" key="5">
    <source>
        <dbReference type="Google" id="ProtNLM"/>
    </source>
</evidence>
<organism evidence="3 4">
    <name type="scientific">Streptomyces racemochromogenes</name>
    <dbReference type="NCBI Taxonomy" id="67353"/>
    <lineage>
        <taxon>Bacteria</taxon>
        <taxon>Bacillati</taxon>
        <taxon>Actinomycetota</taxon>
        <taxon>Actinomycetes</taxon>
        <taxon>Kitasatosporales</taxon>
        <taxon>Streptomycetaceae</taxon>
        <taxon>Streptomyces</taxon>
    </lineage>
</organism>
<gene>
    <name evidence="3" type="ORF">WDV06_22920</name>
</gene>